<accession>A0A813G7R8</accession>
<evidence type="ECO:0000256" key="3">
    <source>
        <dbReference type="ARBA" id="ARBA00022448"/>
    </source>
</evidence>
<keyword evidence="3 9" id="KW-0813">Transport</keyword>
<dbReference type="PRINTS" id="PR00926">
    <property type="entry name" value="MITOCARRIER"/>
</dbReference>
<feature type="non-terminal residue" evidence="10">
    <location>
        <position position="1"/>
    </location>
</feature>
<protein>
    <recommendedName>
        <fullName evidence="12">Mitochondrial carrier protein</fullName>
    </recommendedName>
</protein>
<evidence type="ECO:0000256" key="5">
    <source>
        <dbReference type="ARBA" id="ARBA00022737"/>
    </source>
</evidence>
<evidence type="ECO:0000313" key="10">
    <source>
        <dbReference type="EMBL" id="CAE8620880.1"/>
    </source>
</evidence>
<feature type="repeat" description="Solcar" evidence="8">
    <location>
        <begin position="119"/>
        <end position="206"/>
    </location>
</feature>
<dbReference type="InterPro" id="IPR050391">
    <property type="entry name" value="Mito_Metabolite_Transporter"/>
</dbReference>
<comment type="similarity">
    <text evidence="2 9">Belongs to the mitochondrial carrier (TC 2.A.29) family.</text>
</comment>
<evidence type="ECO:0000256" key="4">
    <source>
        <dbReference type="ARBA" id="ARBA00022692"/>
    </source>
</evidence>
<dbReference type="OMA" id="FPFWKAV"/>
<keyword evidence="4 8" id="KW-0812">Transmembrane</keyword>
<evidence type="ECO:0000256" key="1">
    <source>
        <dbReference type="ARBA" id="ARBA00004141"/>
    </source>
</evidence>
<feature type="repeat" description="Solcar" evidence="8">
    <location>
        <begin position="29"/>
        <end position="112"/>
    </location>
</feature>
<sequence length="217" mass="23593">VCYHSFTFVLYEPIRDVVSAMLGMEAGQTNYAQRVLSAGISAAIAITIFNPTEVVKTQMQSSSGSTSMQEVVRKVWHKDGVKGFWAGLRPNVLRTFLVNGAEIGTYDETKLVMVEIVGSGLASHLGASFIAGLVSACVSTPADVVKTRVMNAAGSEQAYRGILHAIYCIVGQEGFLALYKGFALIVTRKVIWCTVFFVLYEKLLAALMEVIADMETY</sequence>
<evidence type="ECO:0000256" key="6">
    <source>
        <dbReference type="ARBA" id="ARBA00022989"/>
    </source>
</evidence>
<evidence type="ECO:0008006" key="12">
    <source>
        <dbReference type="Google" id="ProtNLM"/>
    </source>
</evidence>
<reference evidence="10" key="1">
    <citation type="submission" date="2021-02" db="EMBL/GenBank/DDBJ databases">
        <authorList>
            <person name="Dougan E. K."/>
            <person name="Rhodes N."/>
            <person name="Thang M."/>
            <person name="Chan C."/>
        </authorList>
    </citation>
    <scope>NUCLEOTIDE SEQUENCE</scope>
</reference>
<dbReference type="InterPro" id="IPR023395">
    <property type="entry name" value="MCP_dom_sf"/>
</dbReference>
<dbReference type="GO" id="GO:0016020">
    <property type="term" value="C:membrane"/>
    <property type="evidence" value="ECO:0007669"/>
    <property type="project" value="UniProtKB-SubCell"/>
</dbReference>
<dbReference type="InterPro" id="IPR002067">
    <property type="entry name" value="MCP"/>
</dbReference>
<dbReference type="OrthoDB" id="448427at2759"/>
<evidence type="ECO:0000313" key="11">
    <source>
        <dbReference type="Proteomes" id="UP000654075"/>
    </source>
</evidence>
<dbReference type="InterPro" id="IPR018108">
    <property type="entry name" value="MCP_transmembrane"/>
</dbReference>
<keyword evidence="5" id="KW-0677">Repeat</keyword>
<dbReference type="EMBL" id="CAJNNV010027600">
    <property type="protein sequence ID" value="CAE8620880.1"/>
    <property type="molecule type" value="Genomic_DNA"/>
</dbReference>
<dbReference type="Gene3D" id="1.50.40.10">
    <property type="entry name" value="Mitochondrial carrier domain"/>
    <property type="match status" value="1"/>
</dbReference>
<evidence type="ECO:0000256" key="9">
    <source>
        <dbReference type="RuleBase" id="RU000488"/>
    </source>
</evidence>
<evidence type="ECO:0000256" key="8">
    <source>
        <dbReference type="PROSITE-ProRule" id="PRU00282"/>
    </source>
</evidence>
<name>A0A813G7R8_POLGL</name>
<dbReference type="Proteomes" id="UP000654075">
    <property type="component" value="Unassembled WGS sequence"/>
</dbReference>
<evidence type="ECO:0000256" key="7">
    <source>
        <dbReference type="ARBA" id="ARBA00023136"/>
    </source>
</evidence>
<dbReference type="PROSITE" id="PS50920">
    <property type="entry name" value="SOLCAR"/>
    <property type="match status" value="2"/>
</dbReference>
<dbReference type="Pfam" id="PF00153">
    <property type="entry name" value="Mito_carr"/>
    <property type="match status" value="2"/>
</dbReference>
<organism evidence="10 11">
    <name type="scientific">Polarella glacialis</name>
    <name type="common">Dinoflagellate</name>
    <dbReference type="NCBI Taxonomy" id="89957"/>
    <lineage>
        <taxon>Eukaryota</taxon>
        <taxon>Sar</taxon>
        <taxon>Alveolata</taxon>
        <taxon>Dinophyceae</taxon>
        <taxon>Suessiales</taxon>
        <taxon>Suessiaceae</taxon>
        <taxon>Polarella</taxon>
    </lineage>
</organism>
<comment type="caution">
    <text evidence="10">The sequence shown here is derived from an EMBL/GenBank/DDBJ whole genome shotgun (WGS) entry which is preliminary data.</text>
</comment>
<gene>
    <name evidence="10" type="ORF">PGLA1383_LOCUS38406</name>
</gene>
<keyword evidence="11" id="KW-1185">Reference proteome</keyword>
<dbReference type="GO" id="GO:0055085">
    <property type="term" value="P:transmembrane transport"/>
    <property type="evidence" value="ECO:0007669"/>
    <property type="project" value="InterPro"/>
</dbReference>
<dbReference type="SUPFAM" id="SSF103506">
    <property type="entry name" value="Mitochondrial carrier"/>
    <property type="match status" value="1"/>
</dbReference>
<keyword evidence="7 8" id="KW-0472">Membrane</keyword>
<evidence type="ECO:0000256" key="2">
    <source>
        <dbReference type="ARBA" id="ARBA00006375"/>
    </source>
</evidence>
<comment type="subcellular location">
    <subcellularLocation>
        <location evidence="1">Membrane</location>
        <topology evidence="1">Multi-pass membrane protein</topology>
    </subcellularLocation>
</comment>
<dbReference type="PANTHER" id="PTHR45618">
    <property type="entry name" value="MITOCHONDRIAL DICARBOXYLATE CARRIER-RELATED"/>
    <property type="match status" value="1"/>
</dbReference>
<keyword evidence="6" id="KW-1133">Transmembrane helix</keyword>
<proteinExistence type="inferred from homology"/>
<dbReference type="AlphaFoldDB" id="A0A813G7R8"/>